<name>A0A174HPA5_9FIRM</name>
<dbReference type="AlphaFoldDB" id="A0A174HPA5"/>
<dbReference type="InterPro" id="IPR006490">
    <property type="entry name" value="Maj_tail_phi13"/>
</dbReference>
<evidence type="ECO:0000313" key="1">
    <source>
        <dbReference type="EMBL" id="CUO75127.1"/>
    </source>
</evidence>
<dbReference type="EMBL" id="CYZK01000025">
    <property type="protein sequence ID" value="CUO75127.1"/>
    <property type="molecule type" value="Genomic_DNA"/>
</dbReference>
<evidence type="ECO:0000313" key="2">
    <source>
        <dbReference type="Proteomes" id="UP000095362"/>
    </source>
</evidence>
<dbReference type="NCBIfam" id="TIGR01603">
    <property type="entry name" value="maj_tail_phi13"/>
    <property type="match status" value="1"/>
</dbReference>
<sequence>MAYTGLAHVVGAKYSETENGIQYSNGFRYGSAVRIRIDPKYEDVSEYGDINSEDEEEMFAYASVTLETSEITQTAEKEVFGLEVSETGSASNETDLSEYIGLGVRVREKRNGKTYYVAVWLYKVRLTEDEQDIETRGEALKYVTMQASGKAVPAYGGQWRKKEIFNTMQEADSWLEEMAGIGKEE</sequence>
<gene>
    <name evidence="1" type="ORF">ERS852481_02795</name>
</gene>
<dbReference type="Proteomes" id="UP000095362">
    <property type="component" value="Unassembled WGS sequence"/>
</dbReference>
<organism evidence="1 2">
    <name type="scientific">Coprococcus comes</name>
    <dbReference type="NCBI Taxonomy" id="410072"/>
    <lineage>
        <taxon>Bacteria</taxon>
        <taxon>Bacillati</taxon>
        <taxon>Bacillota</taxon>
        <taxon>Clostridia</taxon>
        <taxon>Lachnospirales</taxon>
        <taxon>Lachnospiraceae</taxon>
        <taxon>Coprococcus</taxon>
    </lineage>
</organism>
<accession>A0A174HPA5</accession>
<dbReference type="RefSeq" id="WP_055262046.1">
    <property type="nucleotide sequence ID" value="NZ_CYZK01000025.1"/>
</dbReference>
<protein>
    <submittedName>
        <fullName evidence="1">Phage major tail protein, phi13 family</fullName>
    </submittedName>
</protein>
<reference evidence="1 2" key="1">
    <citation type="submission" date="2015-09" db="EMBL/GenBank/DDBJ databases">
        <authorList>
            <consortium name="Pathogen Informatics"/>
        </authorList>
    </citation>
    <scope>NUCLEOTIDE SEQUENCE [LARGE SCALE GENOMIC DNA]</scope>
    <source>
        <strain evidence="1 2">2789STDY5834866</strain>
    </source>
</reference>
<proteinExistence type="predicted"/>